<proteinExistence type="predicted"/>
<evidence type="ECO:0000313" key="3">
    <source>
        <dbReference type="Proteomes" id="UP000298138"/>
    </source>
</evidence>
<dbReference type="Proteomes" id="UP000298138">
    <property type="component" value="Unassembled WGS sequence"/>
</dbReference>
<dbReference type="AlphaFoldDB" id="A0A4S2MNG0"/>
<keyword evidence="1" id="KW-1133">Transmembrane helix</keyword>
<keyword evidence="1" id="KW-0812">Transmembrane</keyword>
<keyword evidence="3" id="KW-1185">Reference proteome</keyword>
<gene>
    <name evidence="2" type="ORF">EX30DRAFT_343051</name>
</gene>
<evidence type="ECO:0000256" key="1">
    <source>
        <dbReference type="SAM" id="Phobius"/>
    </source>
</evidence>
<dbReference type="EMBL" id="ML220139">
    <property type="protein sequence ID" value="TGZ78686.1"/>
    <property type="molecule type" value="Genomic_DNA"/>
</dbReference>
<dbReference type="InParanoid" id="A0A4S2MNG0"/>
<reference evidence="2 3" key="1">
    <citation type="submission" date="2019-04" db="EMBL/GenBank/DDBJ databases">
        <title>Comparative genomics and transcriptomics to analyze fruiting body development in filamentous ascomycetes.</title>
        <authorList>
            <consortium name="DOE Joint Genome Institute"/>
            <person name="Lutkenhaus R."/>
            <person name="Traeger S."/>
            <person name="Breuer J."/>
            <person name="Kuo A."/>
            <person name="Lipzen A."/>
            <person name="Pangilinan J."/>
            <person name="Dilworth D."/>
            <person name="Sandor L."/>
            <person name="Poggeler S."/>
            <person name="Barry K."/>
            <person name="Grigoriev I.V."/>
            <person name="Nowrousian M."/>
        </authorList>
    </citation>
    <scope>NUCLEOTIDE SEQUENCE [LARGE SCALE GENOMIC DNA]</scope>
    <source>
        <strain evidence="2 3">CBS 389.68</strain>
    </source>
</reference>
<keyword evidence="1" id="KW-0472">Membrane</keyword>
<sequence length="92" mass="10475">MLGYKFPSSLLLWFLLFFFFSSLIVFDAVMRCFYVHVVVVVVVVVLSRIEYDCDRVFISGSAYYTSRKSDSHGDSRLCADRVGGRCARGRNG</sequence>
<organism evidence="2 3">
    <name type="scientific">Ascodesmis nigricans</name>
    <dbReference type="NCBI Taxonomy" id="341454"/>
    <lineage>
        <taxon>Eukaryota</taxon>
        <taxon>Fungi</taxon>
        <taxon>Dikarya</taxon>
        <taxon>Ascomycota</taxon>
        <taxon>Pezizomycotina</taxon>
        <taxon>Pezizomycetes</taxon>
        <taxon>Pezizales</taxon>
        <taxon>Ascodesmidaceae</taxon>
        <taxon>Ascodesmis</taxon>
    </lineage>
</organism>
<name>A0A4S2MNG0_9PEZI</name>
<protein>
    <submittedName>
        <fullName evidence="2">Uncharacterized protein</fullName>
    </submittedName>
</protein>
<feature type="transmembrane region" description="Helical" evidence="1">
    <location>
        <begin position="6"/>
        <end position="26"/>
    </location>
</feature>
<evidence type="ECO:0000313" key="2">
    <source>
        <dbReference type="EMBL" id="TGZ78686.1"/>
    </source>
</evidence>
<accession>A0A4S2MNG0</accession>